<name>A0A1I2EB75_9BACT</name>
<dbReference type="STRING" id="662367.SAMN05216167_12191"/>
<dbReference type="GO" id="GO:0003677">
    <property type="term" value="F:DNA binding"/>
    <property type="evidence" value="ECO:0007669"/>
    <property type="project" value="UniProtKB-KW"/>
</dbReference>
<keyword evidence="2" id="KW-0238">DNA-binding</keyword>
<dbReference type="InterPro" id="IPR007492">
    <property type="entry name" value="LytTR_DNA-bd_dom"/>
</dbReference>
<dbReference type="PROSITE" id="PS50930">
    <property type="entry name" value="HTH_LYTTR"/>
    <property type="match status" value="1"/>
</dbReference>
<organism evidence="2 3">
    <name type="scientific">Spirosoma endophyticum</name>
    <dbReference type="NCBI Taxonomy" id="662367"/>
    <lineage>
        <taxon>Bacteria</taxon>
        <taxon>Pseudomonadati</taxon>
        <taxon>Bacteroidota</taxon>
        <taxon>Cytophagia</taxon>
        <taxon>Cytophagales</taxon>
        <taxon>Cytophagaceae</taxon>
        <taxon>Spirosoma</taxon>
    </lineage>
</organism>
<evidence type="ECO:0000259" key="1">
    <source>
        <dbReference type="PROSITE" id="PS50930"/>
    </source>
</evidence>
<dbReference type="Proteomes" id="UP000198598">
    <property type="component" value="Unassembled WGS sequence"/>
</dbReference>
<sequence length="111" mass="12713">METIQLPGYPNPIPMQSILWLEGQAGYTRLHRQKEKAIMLTQPLHTFEHYPGLVRIHRSTIINTLHIQKFVQQKGRSGWVELANQKVLPVSRAYLQVTAARLGHLMTSTSD</sequence>
<dbReference type="OrthoDB" id="960992at2"/>
<dbReference type="Gene3D" id="2.40.50.1020">
    <property type="entry name" value="LytTr DNA-binding domain"/>
    <property type="match status" value="1"/>
</dbReference>
<gene>
    <name evidence="2" type="ORF">SAMN05216167_12191</name>
</gene>
<dbReference type="SMART" id="SM00850">
    <property type="entry name" value="LytTR"/>
    <property type="match status" value="1"/>
</dbReference>
<feature type="domain" description="HTH LytTR-type" evidence="1">
    <location>
        <begin position="12"/>
        <end position="104"/>
    </location>
</feature>
<keyword evidence="3" id="KW-1185">Reference proteome</keyword>
<protein>
    <submittedName>
        <fullName evidence="2">LytTr DNA-binding domain-containing protein</fullName>
    </submittedName>
</protein>
<dbReference type="RefSeq" id="WP_093833204.1">
    <property type="nucleotide sequence ID" value="NZ_FOLQ01000021.1"/>
</dbReference>
<evidence type="ECO:0000313" key="2">
    <source>
        <dbReference type="EMBL" id="SFE89927.1"/>
    </source>
</evidence>
<dbReference type="EMBL" id="FOLQ01000021">
    <property type="protein sequence ID" value="SFE89927.1"/>
    <property type="molecule type" value="Genomic_DNA"/>
</dbReference>
<dbReference type="Pfam" id="PF04397">
    <property type="entry name" value="LytTR"/>
    <property type="match status" value="1"/>
</dbReference>
<reference evidence="2 3" key="1">
    <citation type="submission" date="2016-10" db="EMBL/GenBank/DDBJ databases">
        <authorList>
            <person name="de Groot N.N."/>
        </authorList>
    </citation>
    <scope>NUCLEOTIDE SEQUENCE [LARGE SCALE GENOMIC DNA]</scope>
    <source>
        <strain evidence="2 3">DSM 26130</strain>
    </source>
</reference>
<proteinExistence type="predicted"/>
<dbReference type="AlphaFoldDB" id="A0A1I2EB75"/>
<evidence type="ECO:0000313" key="3">
    <source>
        <dbReference type="Proteomes" id="UP000198598"/>
    </source>
</evidence>
<accession>A0A1I2EB75</accession>